<dbReference type="Proteomes" id="UP000289238">
    <property type="component" value="Unassembled WGS sequence"/>
</dbReference>
<evidence type="ECO:0000313" key="3">
    <source>
        <dbReference type="Proteomes" id="UP000289238"/>
    </source>
</evidence>
<feature type="transmembrane region" description="Helical" evidence="1">
    <location>
        <begin position="56"/>
        <end position="78"/>
    </location>
</feature>
<feature type="transmembrane region" description="Helical" evidence="1">
    <location>
        <begin position="90"/>
        <end position="114"/>
    </location>
</feature>
<keyword evidence="1" id="KW-0472">Membrane</keyword>
<name>A0A4Q0PC83_9FLAO</name>
<keyword evidence="3" id="KW-1185">Reference proteome</keyword>
<comment type="caution">
    <text evidence="2">The sequence shown here is derived from an EMBL/GenBank/DDBJ whole genome shotgun (WGS) entry which is preliminary data.</text>
</comment>
<dbReference type="EMBL" id="QOVM01000001">
    <property type="protein sequence ID" value="RXG24241.1"/>
    <property type="molecule type" value="Genomic_DNA"/>
</dbReference>
<protein>
    <recommendedName>
        <fullName evidence="4">Tetraspanin family protein</fullName>
    </recommendedName>
</protein>
<dbReference type="OrthoDB" id="1452126at2"/>
<dbReference type="RefSeq" id="WP_128755993.1">
    <property type="nucleotide sequence ID" value="NZ_QOVM01000001.1"/>
</dbReference>
<proteinExistence type="predicted"/>
<accession>A0A4Q0PC83</accession>
<gene>
    <name evidence="2" type="ORF">DSM00_25</name>
</gene>
<reference evidence="2 3" key="1">
    <citation type="submission" date="2018-07" db="EMBL/GenBank/DDBJ databases">
        <title>Leeuwenhoekiella genomics.</title>
        <authorList>
            <person name="Tahon G."/>
            <person name="Willems A."/>
        </authorList>
    </citation>
    <scope>NUCLEOTIDE SEQUENCE [LARGE SCALE GENOMIC DNA]</scope>
    <source>
        <strain evidence="2 3">LMG 22550</strain>
    </source>
</reference>
<keyword evidence="1" id="KW-0812">Transmembrane</keyword>
<feature type="transmembrane region" description="Helical" evidence="1">
    <location>
        <begin position="12"/>
        <end position="36"/>
    </location>
</feature>
<dbReference type="AlphaFoldDB" id="A0A4Q0PC83"/>
<keyword evidence="1" id="KW-1133">Transmembrane helix</keyword>
<organism evidence="2 3">
    <name type="scientific">Leeuwenhoekiella aequorea</name>
    <dbReference type="NCBI Taxonomy" id="283736"/>
    <lineage>
        <taxon>Bacteria</taxon>
        <taxon>Pseudomonadati</taxon>
        <taxon>Bacteroidota</taxon>
        <taxon>Flavobacteriia</taxon>
        <taxon>Flavobacteriales</taxon>
        <taxon>Flavobacteriaceae</taxon>
        <taxon>Leeuwenhoekiella</taxon>
    </lineage>
</organism>
<evidence type="ECO:0000313" key="2">
    <source>
        <dbReference type="EMBL" id="RXG24241.1"/>
    </source>
</evidence>
<evidence type="ECO:0000256" key="1">
    <source>
        <dbReference type="SAM" id="Phobius"/>
    </source>
</evidence>
<evidence type="ECO:0008006" key="4">
    <source>
        <dbReference type="Google" id="ProtNLM"/>
    </source>
</evidence>
<sequence length="129" mass="14123">MELQSNNLNTFRILYIIKGVLTLLGSLILLGYLIFIYSYTSETDTIPSADLGFQSILAIVLGIGFLICLIVGILSLLAAKYIGQARNYTFVLVVAIISCLSGILGILLGVFTIIEINKPHVKILFDQKN</sequence>